<feature type="transmembrane region" description="Helical" evidence="1">
    <location>
        <begin position="90"/>
        <end position="110"/>
    </location>
</feature>
<keyword evidence="1" id="KW-1133">Transmembrane helix</keyword>
<keyword evidence="1" id="KW-0812">Transmembrane</keyword>
<keyword evidence="1" id="KW-0472">Membrane</keyword>
<evidence type="ECO:0000256" key="1">
    <source>
        <dbReference type="SAM" id="Phobius"/>
    </source>
</evidence>
<feature type="transmembrane region" description="Helical" evidence="1">
    <location>
        <begin position="204"/>
        <end position="227"/>
    </location>
</feature>
<name>A0A1F6BGI0_9BACT</name>
<feature type="transmembrane region" description="Helical" evidence="1">
    <location>
        <begin position="415"/>
        <end position="438"/>
    </location>
</feature>
<accession>A0A1F6BGI0</accession>
<dbReference type="EMBL" id="MFKE01000003">
    <property type="protein sequence ID" value="OGG35923.1"/>
    <property type="molecule type" value="Genomic_DNA"/>
</dbReference>
<gene>
    <name evidence="2" type="ORF">A2363_01640</name>
</gene>
<protein>
    <recommendedName>
        <fullName evidence="4">Glycosyltransferase RgtA/B/C/D-like domain-containing protein</fullName>
    </recommendedName>
</protein>
<evidence type="ECO:0008006" key="4">
    <source>
        <dbReference type="Google" id="ProtNLM"/>
    </source>
</evidence>
<sequence>MKHNPLLTIFLLALLVRVLYGIGAPLIVYGPDSTGYYEIGRDIIVRPSTKTLLHPYRTPLYPLFLQGVFYAVGAGGAAEGTAAFDYGIQTVVIIQIILGAAAFAVFALSLKHWIGSPWYPAAAAFLLLDVFTFAWERSILTEGIGISILLLTTAVLLSIIRLSTKRKFIGLFVLFTLGFFLRPALLTIPLSSLPILAWYFRKNYVFLVACLLSLAAFIVIPALYTYANRVQYGFTGLQIVGDIDMLGRILETNIPIESGSQYSYFYNNIKDYQSKQLNPHPFRFLEYYDPGIYANMERFNELHAFNQAVMVHNIPLLGAYTIQNIPDVLLAVNEFTLVQPNLGRPLTTIVWLLQKFYGSIQFLTLLVPVLWIISVVLFVKHPTRTNTVLTLIGAIAVGQILLVAGLVYHDIGDQYGRVIAIARPHMALFLLLAAYQWYTRNRP</sequence>
<feature type="transmembrane region" description="Helical" evidence="1">
    <location>
        <begin position="168"/>
        <end position="192"/>
    </location>
</feature>
<comment type="caution">
    <text evidence="2">The sequence shown here is derived from an EMBL/GenBank/DDBJ whole genome shotgun (WGS) entry which is preliminary data.</text>
</comment>
<evidence type="ECO:0000313" key="3">
    <source>
        <dbReference type="Proteomes" id="UP000176186"/>
    </source>
</evidence>
<dbReference type="Proteomes" id="UP000176186">
    <property type="component" value="Unassembled WGS sequence"/>
</dbReference>
<proteinExistence type="predicted"/>
<feature type="transmembrane region" description="Helical" evidence="1">
    <location>
        <begin position="388"/>
        <end position="409"/>
    </location>
</feature>
<feature type="transmembrane region" description="Helical" evidence="1">
    <location>
        <begin position="144"/>
        <end position="162"/>
    </location>
</feature>
<evidence type="ECO:0000313" key="2">
    <source>
        <dbReference type="EMBL" id="OGG35923.1"/>
    </source>
</evidence>
<dbReference type="AlphaFoldDB" id="A0A1F6BGI0"/>
<reference evidence="2 3" key="1">
    <citation type="journal article" date="2016" name="Nat. Commun.">
        <title>Thousands of microbial genomes shed light on interconnected biogeochemical processes in an aquifer system.</title>
        <authorList>
            <person name="Anantharaman K."/>
            <person name="Brown C.T."/>
            <person name="Hug L.A."/>
            <person name="Sharon I."/>
            <person name="Castelle C.J."/>
            <person name="Probst A.J."/>
            <person name="Thomas B.C."/>
            <person name="Singh A."/>
            <person name="Wilkins M.J."/>
            <person name="Karaoz U."/>
            <person name="Brodie E.L."/>
            <person name="Williams K.H."/>
            <person name="Hubbard S.S."/>
            <person name="Banfield J.F."/>
        </authorList>
    </citation>
    <scope>NUCLEOTIDE SEQUENCE [LARGE SCALE GENOMIC DNA]</scope>
</reference>
<feature type="transmembrane region" description="Helical" evidence="1">
    <location>
        <begin position="356"/>
        <end position="379"/>
    </location>
</feature>
<feature type="transmembrane region" description="Helical" evidence="1">
    <location>
        <begin position="116"/>
        <end position="135"/>
    </location>
</feature>
<organism evidence="2 3">
    <name type="scientific">Candidatus Gottesmanbacteria bacterium RIFOXYB1_FULL_47_11</name>
    <dbReference type="NCBI Taxonomy" id="1798401"/>
    <lineage>
        <taxon>Bacteria</taxon>
        <taxon>Candidatus Gottesmaniibacteriota</taxon>
    </lineage>
</organism>